<dbReference type="SUPFAM" id="SSF46785">
    <property type="entry name" value="Winged helix' DNA-binding domain"/>
    <property type="match status" value="1"/>
</dbReference>
<dbReference type="InterPro" id="IPR036390">
    <property type="entry name" value="WH_DNA-bd_sf"/>
</dbReference>
<dbReference type="PANTHER" id="PTHR43031">
    <property type="entry name" value="FAD-DEPENDENT OXIDOREDUCTASE"/>
    <property type="match status" value="1"/>
</dbReference>
<dbReference type="PRINTS" id="PR00778">
    <property type="entry name" value="HTHARSR"/>
</dbReference>
<evidence type="ECO:0000313" key="3">
    <source>
        <dbReference type="EMBL" id="ERT62467.1"/>
    </source>
</evidence>
<comment type="caution">
    <text evidence="3">The sequence shown here is derived from an EMBL/GenBank/DDBJ whole genome shotgun (WGS) entry which is preliminary data.</text>
</comment>
<reference evidence="3 4" key="1">
    <citation type="submission" date="2013-09" db="EMBL/GenBank/DDBJ databases">
        <authorList>
            <person name="Durkin A.S."/>
            <person name="Haft D.R."/>
            <person name="McCorrison J."/>
            <person name="Torralba M."/>
            <person name="Gillis M."/>
            <person name="Haft D.H."/>
            <person name="Methe B."/>
            <person name="Sutton G."/>
            <person name="Nelson K.E."/>
        </authorList>
    </citation>
    <scope>NUCLEOTIDE SEQUENCE [LARGE SCALE GENOMIC DNA]</scope>
    <source>
        <strain evidence="3 4">BV3C16-1</strain>
    </source>
</reference>
<dbReference type="PATRIC" id="fig|1111454.3.peg.76"/>
<dbReference type="AlphaFoldDB" id="U7USP7"/>
<dbReference type="STRING" id="1111454.HMPREF1250_1252"/>
<dbReference type="PROSITE" id="PS50987">
    <property type="entry name" value="HTH_ARSR_2"/>
    <property type="match status" value="1"/>
</dbReference>
<dbReference type="CDD" id="cd00090">
    <property type="entry name" value="HTH_ARSR"/>
    <property type="match status" value="1"/>
</dbReference>
<dbReference type="SMART" id="SM00418">
    <property type="entry name" value="HTH_ARSR"/>
    <property type="match status" value="1"/>
</dbReference>
<sequence>MLQEIAATYKTEFYNELAKIGKCFSSEKRLEVLHILSQGPKTVETLSRETGMSAANTSRHLQVLKEGRLVISEKRGNYVVYTVAGDKVRALVRALCVVGETQLSEITRIREQYSVRTSDVYTITLEEAWRRLQRDEITLVDLRPGDEYRAGHMEKAESIPLSELESRLSGLSRQKDIVVYCRGRLCAYADLAAHFLTEQGFKAYSLNRSYADWQAFRGVNKH</sequence>
<dbReference type="SUPFAM" id="SSF52821">
    <property type="entry name" value="Rhodanese/Cell cycle control phosphatase"/>
    <property type="match status" value="1"/>
</dbReference>
<name>U7USP7_9FIRM</name>
<dbReference type="InterPro" id="IPR011991">
    <property type="entry name" value="ArsR-like_HTH"/>
</dbReference>
<dbReference type="Pfam" id="PF00581">
    <property type="entry name" value="Rhodanese"/>
    <property type="match status" value="1"/>
</dbReference>
<dbReference type="eggNOG" id="COG0640">
    <property type="taxonomic scope" value="Bacteria"/>
</dbReference>
<dbReference type="PROSITE" id="PS50206">
    <property type="entry name" value="RHODANESE_3"/>
    <property type="match status" value="1"/>
</dbReference>
<feature type="domain" description="Rhodanese" evidence="1">
    <location>
        <begin position="133"/>
        <end position="221"/>
    </location>
</feature>
<dbReference type="Gene3D" id="3.40.250.10">
    <property type="entry name" value="Rhodanese-like domain"/>
    <property type="match status" value="1"/>
</dbReference>
<dbReference type="InterPro" id="IPR001763">
    <property type="entry name" value="Rhodanese-like_dom"/>
</dbReference>
<dbReference type="eggNOG" id="COG0607">
    <property type="taxonomic scope" value="Bacteria"/>
</dbReference>
<dbReference type="OrthoDB" id="9800872at2"/>
<dbReference type="PANTHER" id="PTHR43031:SF1">
    <property type="entry name" value="PYRIDINE NUCLEOTIDE-DISULPHIDE OXIDOREDUCTASE"/>
    <property type="match status" value="1"/>
</dbReference>
<dbReference type="NCBIfam" id="NF033788">
    <property type="entry name" value="HTH_metalloreg"/>
    <property type="match status" value="1"/>
</dbReference>
<protein>
    <submittedName>
        <fullName evidence="3">Rhodanese-like protein</fullName>
    </submittedName>
</protein>
<dbReference type="Gene3D" id="1.10.10.10">
    <property type="entry name" value="Winged helix-like DNA-binding domain superfamily/Winged helix DNA-binding domain"/>
    <property type="match status" value="1"/>
</dbReference>
<evidence type="ECO:0000259" key="2">
    <source>
        <dbReference type="PROSITE" id="PS50987"/>
    </source>
</evidence>
<dbReference type="CDD" id="cd00158">
    <property type="entry name" value="RHOD"/>
    <property type="match status" value="1"/>
</dbReference>
<proteinExistence type="predicted"/>
<dbReference type="SMART" id="SM00450">
    <property type="entry name" value="RHOD"/>
    <property type="match status" value="1"/>
</dbReference>
<dbReference type="Proteomes" id="UP000017090">
    <property type="component" value="Unassembled WGS sequence"/>
</dbReference>
<dbReference type="InterPro" id="IPR036873">
    <property type="entry name" value="Rhodanese-like_dom_sf"/>
</dbReference>
<accession>U7USP7</accession>
<dbReference type="Pfam" id="PF01022">
    <property type="entry name" value="HTH_5"/>
    <property type="match status" value="1"/>
</dbReference>
<feature type="domain" description="HTH arsR-type" evidence="2">
    <location>
        <begin position="9"/>
        <end position="103"/>
    </location>
</feature>
<dbReference type="InterPro" id="IPR001845">
    <property type="entry name" value="HTH_ArsR_DNA-bd_dom"/>
</dbReference>
<dbReference type="RefSeq" id="WP_023052641.1">
    <property type="nucleotide sequence ID" value="NZ_AWXA01000004.1"/>
</dbReference>
<dbReference type="InterPro" id="IPR036388">
    <property type="entry name" value="WH-like_DNA-bd_sf"/>
</dbReference>
<dbReference type="GO" id="GO:0003700">
    <property type="term" value="F:DNA-binding transcription factor activity"/>
    <property type="evidence" value="ECO:0007669"/>
    <property type="project" value="InterPro"/>
</dbReference>
<evidence type="ECO:0000313" key="4">
    <source>
        <dbReference type="Proteomes" id="UP000017090"/>
    </source>
</evidence>
<dbReference type="EMBL" id="AWXA01000004">
    <property type="protein sequence ID" value="ERT62467.1"/>
    <property type="molecule type" value="Genomic_DNA"/>
</dbReference>
<gene>
    <name evidence="3" type="ORF">HMPREF1250_1252</name>
</gene>
<organism evidence="3 4">
    <name type="scientific">Megasphaera vaginalis</name>
    <name type="common">ex Srinivasan et al. 2021</name>
    <dbReference type="NCBI Taxonomy" id="1111454"/>
    <lineage>
        <taxon>Bacteria</taxon>
        <taxon>Bacillati</taxon>
        <taxon>Bacillota</taxon>
        <taxon>Negativicutes</taxon>
        <taxon>Veillonellales</taxon>
        <taxon>Veillonellaceae</taxon>
        <taxon>Megasphaera</taxon>
    </lineage>
</organism>
<dbReference type="InterPro" id="IPR050229">
    <property type="entry name" value="GlpE_sulfurtransferase"/>
</dbReference>
<keyword evidence="4" id="KW-1185">Reference proteome</keyword>
<evidence type="ECO:0000259" key="1">
    <source>
        <dbReference type="PROSITE" id="PS50206"/>
    </source>
</evidence>